<keyword evidence="4" id="KW-1185">Reference proteome</keyword>
<dbReference type="Proteomes" id="UP000001933">
    <property type="component" value="Chromosome"/>
</dbReference>
<dbReference type="EMBL" id="CP000252">
    <property type="protein sequence ID" value="ABC77674.1"/>
    <property type="molecule type" value="Genomic_DNA"/>
</dbReference>
<dbReference type="eggNOG" id="COG1774">
    <property type="taxonomic scope" value="Bacteria"/>
</dbReference>
<dbReference type="InParanoid" id="Q2LUB7"/>
<dbReference type="Pfam" id="PF04468">
    <property type="entry name" value="PSP1"/>
    <property type="match status" value="1"/>
</dbReference>
<dbReference type="GO" id="GO:0005737">
    <property type="term" value="C:cytoplasm"/>
    <property type="evidence" value="ECO:0007669"/>
    <property type="project" value="TreeGrafter"/>
</dbReference>
<proteinExistence type="predicted"/>
<evidence type="ECO:0000259" key="2">
    <source>
        <dbReference type="PROSITE" id="PS51411"/>
    </source>
</evidence>
<evidence type="ECO:0000313" key="4">
    <source>
        <dbReference type="Proteomes" id="UP000001933"/>
    </source>
</evidence>
<evidence type="ECO:0000313" key="3">
    <source>
        <dbReference type="EMBL" id="ABC77674.1"/>
    </source>
</evidence>
<dbReference type="PANTHER" id="PTHR43830:SF3">
    <property type="entry name" value="PROTEIN PSP1"/>
    <property type="match status" value="1"/>
</dbReference>
<accession>Q2LUB7</accession>
<dbReference type="AlphaFoldDB" id="Q2LUB7"/>
<dbReference type="InterPro" id="IPR047767">
    <property type="entry name" value="PSP1-like"/>
</dbReference>
<sequence>MIKKRKFREILQPVHKNIIGVRFKKEGKIYSFDAGDLNLKIKDQIIVSTEDGLSMGTVITSITNQPEGNLPPNLKPVVRKVTEEDLLIQKNNKILEKGCFSFCAERIRIRNLPMKLIDVECLFDKSKIIFYFTAENRVDFREIVKDLAQKYKTKIELRQIGARQEARIIKGMGVCGREICCVNLLHNLDRVSVKMAKEQNMSLNPEKISGLCGRLMCCLAYEYDSYREQKKEKSVSGRKDKDGPPKPGDGEKTPLEPAAVEH</sequence>
<feature type="region of interest" description="Disordered" evidence="1">
    <location>
        <begin position="227"/>
        <end position="262"/>
    </location>
</feature>
<dbReference type="PROSITE" id="PS51411">
    <property type="entry name" value="PSP1_C"/>
    <property type="match status" value="1"/>
</dbReference>
<dbReference type="NCBIfam" id="NF041131">
    <property type="entry name" value="RicT_YaaT_fam"/>
    <property type="match status" value="1"/>
</dbReference>
<reference evidence="3 4" key="1">
    <citation type="journal article" date="2007" name="Proc. Natl. Acad. Sci. U.S.A.">
        <title>The genome of Syntrophus aciditrophicus: life at the thermodynamic limit of microbial growth.</title>
        <authorList>
            <person name="McInerney M.J."/>
            <person name="Rohlin L."/>
            <person name="Mouttaki H."/>
            <person name="Kim U."/>
            <person name="Krupp R.S."/>
            <person name="Rios-Hernandez L."/>
            <person name="Sieber J."/>
            <person name="Struchtemeyer C.G."/>
            <person name="Bhattacharyya A."/>
            <person name="Campbell J.W."/>
            <person name="Gunsalus R.P."/>
        </authorList>
    </citation>
    <scope>NUCLEOTIDE SEQUENCE [LARGE SCALE GENOMIC DNA]</scope>
    <source>
        <strain evidence="3 4">SB</strain>
    </source>
</reference>
<dbReference type="KEGG" id="sat:SYN_00559"/>
<organism evidence="3 4">
    <name type="scientific">Syntrophus aciditrophicus (strain SB)</name>
    <dbReference type="NCBI Taxonomy" id="56780"/>
    <lineage>
        <taxon>Bacteria</taxon>
        <taxon>Pseudomonadati</taxon>
        <taxon>Thermodesulfobacteriota</taxon>
        <taxon>Syntrophia</taxon>
        <taxon>Syntrophales</taxon>
        <taxon>Syntrophaceae</taxon>
        <taxon>Syntrophus</taxon>
    </lineage>
</organism>
<gene>
    <name evidence="3" type="ORF">SYN_00559</name>
</gene>
<feature type="domain" description="PSP1 C-terminal" evidence="2">
    <location>
        <begin position="75"/>
        <end position="160"/>
    </location>
</feature>
<dbReference type="InterPro" id="IPR007557">
    <property type="entry name" value="PSP1_C"/>
</dbReference>
<protein>
    <submittedName>
        <fullName evidence="3">Signal peptidase II (PSP1)-like protein</fullName>
    </submittedName>
</protein>
<dbReference type="HOGENOM" id="CLU_033149_2_0_7"/>
<dbReference type="STRING" id="56780.SYN_00559"/>
<name>Q2LUB7_SYNAS</name>
<evidence type="ECO:0000256" key="1">
    <source>
        <dbReference type="SAM" id="MobiDB-lite"/>
    </source>
</evidence>
<dbReference type="PANTHER" id="PTHR43830">
    <property type="entry name" value="PROTEIN PSP1"/>
    <property type="match status" value="1"/>
</dbReference>